<evidence type="ECO:0000256" key="2">
    <source>
        <dbReference type="ARBA" id="ARBA00022840"/>
    </source>
</evidence>
<dbReference type="Gene3D" id="3.40.50.300">
    <property type="entry name" value="P-loop containing nucleotide triphosphate hydrolases"/>
    <property type="match status" value="1"/>
</dbReference>
<evidence type="ECO:0000259" key="5">
    <source>
        <dbReference type="Pfam" id="PF17863"/>
    </source>
</evidence>
<feature type="domain" description="ATPase AAA-3" evidence="4">
    <location>
        <begin position="40"/>
        <end position="170"/>
    </location>
</feature>
<keyword evidence="2" id="KW-0067">ATP-binding</keyword>
<dbReference type="PIRSF" id="PIRSF002849">
    <property type="entry name" value="AAA_ATPase_chaperone_MoxR_prd"/>
    <property type="match status" value="1"/>
</dbReference>
<dbReference type="InterPro" id="IPR027417">
    <property type="entry name" value="P-loop_NTPase"/>
</dbReference>
<gene>
    <name evidence="6" type="ORF">PRVXT_002614</name>
</gene>
<reference evidence="6" key="2">
    <citation type="submission" date="2024-06" db="EMBL/GenBank/DDBJ databases">
        <authorList>
            <person name="Petrova K.O."/>
            <person name="Toshchakov S.V."/>
            <person name="Boltjanskaja Y.V."/>
            <person name="Kevbrin V."/>
        </authorList>
    </citation>
    <scope>NUCLEOTIDE SEQUENCE</scope>
    <source>
        <strain evidence="6">Z-910T</strain>
    </source>
</reference>
<sequence length="321" mass="35727">MKNEEQKEAIKNLKNQLSTILIDKEDVIEDILVATLARGHVLLEDIPGIGKTVLVKGLSRILGCSNRRIQFTPDLLPSDVTGVSIFNQKTSEFEFRPGPIMANIVLADEINRTSPKTQSSLLEAMEERQVTVDGSTYKLPEPFMVFATQNPIEHEGTYNLPEAQLDRFMIRCSIGYPSSEGEKQIINSQLNGEHPLDKLDSGQVISADQLMMLQNQVDSIKVNDEIIDYIVTLVRKTREYPSIYLGGSPRAALALIKASKAKAMLLDRTYVIPDDVKGMFKQVLCHRIILHTDEVIQGEKADAVLEKILNDTSVPIGKQVG</sequence>
<evidence type="ECO:0000259" key="4">
    <source>
        <dbReference type="Pfam" id="PF07726"/>
    </source>
</evidence>
<evidence type="ECO:0000256" key="1">
    <source>
        <dbReference type="ARBA" id="ARBA00022741"/>
    </source>
</evidence>
<reference evidence="6" key="1">
    <citation type="journal article" date="2013" name="Extremophiles">
        <title>Proteinivorax tanatarense gen. nov., sp. nov., an anaerobic, haloalkaliphilic, proteolytic bacterium isolated from a decaying algal bloom, and proposal of Proteinivoraceae fam. nov.</title>
        <authorList>
            <person name="Kevbrin V."/>
            <person name="Boltyanskaya Y."/>
            <person name="Zhilina T."/>
            <person name="Kolganova T."/>
            <person name="Lavrentjeva E."/>
            <person name="Kuznetsov B."/>
        </authorList>
    </citation>
    <scope>NUCLEOTIDE SEQUENCE</scope>
    <source>
        <strain evidence="6">Z-910T</strain>
    </source>
</reference>
<dbReference type="RefSeq" id="WP_350343319.1">
    <property type="nucleotide sequence ID" value="NZ_CP158367.1"/>
</dbReference>
<dbReference type="PANTHER" id="PTHR42759:SF5">
    <property type="entry name" value="METHANOL DEHYDROGENASE REGULATOR"/>
    <property type="match status" value="1"/>
</dbReference>
<accession>A0AAU7VKV4</accession>
<proteinExistence type="inferred from homology"/>
<dbReference type="GO" id="GO:0005524">
    <property type="term" value="F:ATP binding"/>
    <property type="evidence" value="ECO:0007669"/>
    <property type="project" value="UniProtKB-KW"/>
</dbReference>
<comment type="similarity">
    <text evidence="3">Belongs to the MoxR family.</text>
</comment>
<dbReference type="Pfam" id="PF17863">
    <property type="entry name" value="AAA_lid_2"/>
    <property type="match status" value="1"/>
</dbReference>
<dbReference type="GO" id="GO:0016887">
    <property type="term" value="F:ATP hydrolysis activity"/>
    <property type="evidence" value="ECO:0007669"/>
    <property type="project" value="InterPro"/>
</dbReference>
<dbReference type="Gene3D" id="1.10.8.80">
    <property type="entry name" value="Magnesium chelatase subunit I, C-Terminal domain"/>
    <property type="match status" value="1"/>
</dbReference>
<dbReference type="InterPro" id="IPR041628">
    <property type="entry name" value="ChlI/MoxR_AAA_lid"/>
</dbReference>
<dbReference type="EMBL" id="CP158367">
    <property type="protein sequence ID" value="XBX74567.1"/>
    <property type="molecule type" value="Genomic_DNA"/>
</dbReference>
<dbReference type="AlphaFoldDB" id="A0AAU7VKV4"/>
<name>A0AAU7VKV4_9FIRM</name>
<organism evidence="6">
    <name type="scientific">Proteinivorax tanatarense</name>
    <dbReference type="NCBI Taxonomy" id="1260629"/>
    <lineage>
        <taxon>Bacteria</taxon>
        <taxon>Bacillati</taxon>
        <taxon>Bacillota</taxon>
        <taxon>Clostridia</taxon>
        <taxon>Eubacteriales</taxon>
        <taxon>Proteinivoracaceae</taxon>
        <taxon>Proteinivorax</taxon>
    </lineage>
</organism>
<evidence type="ECO:0000313" key="6">
    <source>
        <dbReference type="EMBL" id="XBX74567.1"/>
    </source>
</evidence>
<protein>
    <submittedName>
        <fullName evidence="6">MoxR family ATPase</fullName>
    </submittedName>
</protein>
<feature type="domain" description="ChlI/MoxR AAA lid" evidence="5">
    <location>
        <begin position="236"/>
        <end position="308"/>
    </location>
</feature>
<evidence type="ECO:0000256" key="3">
    <source>
        <dbReference type="ARBA" id="ARBA00061607"/>
    </source>
</evidence>
<dbReference type="InterPro" id="IPR050764">
    <property type="entry name" value="CbbQ/NirQ/NorQ/GpvN"/>
</dbReference>
<dbReference type="Pfam" id="PF07726">
    <property type="entry name" value="AAA_3"/>
    <property type="match status" value="1"/>
</dbReference>
<keyword evidence="1" id="KW-0547">Nucleotide-binding</keyword>
<dbReference type="PANTHER" id="PTHR42759">
    <property type="entry name" value="MOXR FAMILY PROTEIN"/>
    <property type="match status" value="1"/>
</dbReference>
<dbReference type="InterPro" id="IPR011703">
    <property type="entry name" value="ATPase_AAA-3"/>
</dbReference>
<dbReference type="FunFam" id="3.40.50.300:FF:000640">
    <property type="entry name" value="MoxR family ATPase"/>
    <property type="match status" value="1"/>
</dbReference>
<dbReference type="SUPFAM" id="SSF52540">
    <property type="entry name" value="P-loop containing nucleoside triphosphate hydrolases"/>
    <property type="match status" value="1"/>
</dbReference>